<accession>A0A4Q5M4V9</accession>
<dbReference type="AlphaFoldDB" id="A0A4Q5M4V9"/>
<dbReference type="RefSeq" id="WP_130019354.1">
    <property type="nucleotide sequence ID" value="NZ_SEWF01000003.1"/>
</dbReference>
<dbReference type="Pfam" id="PF01370">
    <property type="entry name" value="Epimerase"/>
    <property type="match status" value="1"/>
</dbReference>
<reference evidence="3 4" key="1">
    <citation type="submission" date="2019-02" db="EMBL/GenBank/DDBJ databases">
        <title>Bacterial novel species Emticicia sp. 17J42-9 isolated from soil.</title>
        <authorList>
            <person name="Jung H.-Y."/>
        </authorList>
    </citation>
    <scope>NUCLEOTIDE SEQUENCE [LARGE SCALE GENOMIC DNA]</scope>
    <source>
        <strain evidence="3 4">17J42-9</strain>
    </source>
</reference>
<comment type="subcellular location">
    <subcellularLocation>
        <location evidence="1">Membrane</location>
    </subcellularLocation>
</comment>
<dbReference type="InterPro" id="IPR001509">
    <property type="entry name" value="Epimerase_deHydtase"/>
</dbReference>
<feature type="domain" description="NAD-dependent epimerase/dehydratase" evidence="2">
    <location>
        <begin position="12"/>
        <end position="122"/>
    </location>
</feature>
<evidence type="ECO:0000313" key="3">
    <source>
        <dbReference type="EMBL" id="RYU97159.1"/>
    </source>
</evidence>
<sequence length="226" mass="25266">MSKSLATKIRAIVTGATGMVGEGVLHECLLHEDVEEVLIINRKSSGVTHPKLKEIVHKDFQDFSPIEAQLKGYNACFFCLGVSSVGMKEDEYYKLTYTLTLHVAHTLAKYNTDMTFCYVSGASTDSTEAGRLMWARVKGKTENDLMKLPFKQVYNFRPGAIEATKGLKNVLPYYKYLSWLFPVIKLFAPNAVVKLKEIGIAMIKSVTKGYEKPILEVSDIKTLAAR</sequence>
<protein>
    <submittedName>
        <fullName evidence="3">NAD-dependent epimerase/dehydratase family protein</fullName>
    </submittedName>
</protein>
<comment type="caution">
    <text evidence="3">The sequence shown here is derived from an EMBL/GenBank/DDBJ whole genome shotgun (WGS) entry which is preliminary data.</text>
</comment>
<dbReference type="InterPro" id="IPR036291">
    <property type="entry name" value="NAD(P)-bd_dom_sf"/>
</dbReference>
<dbReference type="EMBL" id="SEWF01000003">
    <property type="protein sequence ID" value="RYU97159.1"/>
    <property type="molecule type" value="Genomic_DNA"/>
</dbReference>
<dbReference type="PANTHER" id="PTHR14097">
    <property type="entry name" value="OXIDOREDUCTASE HTATIP2"/>
    <property type="match status" value="1"/>
</dbReference>
<dbReference type="OrthoDB" id="9798632at2"/>
<gene>
    <name evidence="3" type="ORF">EWM59_02385</name>
</gene>
<evidence type="ECO:0000259" key="2">
    <source>
        <dbReference type="Pfam" id="PF01370"/>
    </source>
</evidence>
<dbReference type="SUPFAM" id="SSF51735">
    <property type="entry name" value="NAD(P)-binding Rossmann-fold domains"/>
    <property type="match status" value="1"/>
</dbReference>
<evidence type="ECO:0000313" key="4">
    <source>
        <dbReference type="Proteomes" id="UP000293162"/>
    </source>
</evidence>
<dbReference type="PANTHER" id="PTHR14097:SF8">
    <property type="entry name" value="NAD(P)-BINDING DOMAIN-CONTAINING PROTEIN"/>
    <property type="match status" value="1"/>
</dbReference>
<dbReference type="GO" id="GO:0016020">
    <property type="term" value="C:membrane"/>
    <property type="evidence" value="ECO:0007669"/>
    <property type="project" value="UniProtKB-SubCell"/>
</dbReference>
<dbReference type="Proteomes" id="UP000293162">
    <property type="component" value="Unassembled WGS sequence"/>
</dbReference>
<dbReference type="Gene3D" id="3.40.50.720">
    <property type="entry name" value="NAD(P)-binding Rossmann-like Domain"/>
    <property type="match status" value="1"/>
</dbReference>
<organism evidence="3 4">
    <name type="scientific">Emticicia agri</name>
    <dbReference type="NCBI Taxonomy" id="2492393"/>
    <lineage>
        <taxon>Bacteria</taxon>
        <taxon>Pseudomonadati</taxon>
        <taxon>Bacteroidota</taxon>
        <taxon>Cytophagia</taxon>
        <taxon>Cytophagales</taxon>
        <taxon>Leadbetterellaceae</taxon>
        <taxon>Emticicia</taxon>
    </lineage>
</organism>
<proteinExistence type="predicted"/>
<keyword evidence="4" id="KW-1185">Reference proteome</keyword>
<name>A0A4Q5M4V9_9BACT</name>
<evidence type="ECO:0000256" key="1">
    <source>
        <dbReference type="ARBA" id="ARBA00004370"/>
    </source>
</evidence>